<evidence type="ECO:0000313" key="2">
    <source>
        <dbReference type="EMBL" id="TKR30665.1"/>
    </source>
</evidence>
<dbReference type="InterPro" id="IPR027843">
    <property type="entry name" value="DUF4440"/>
</dbReference>
<evidence type="ECO:0000259" key="1">
    <source>
        <dbReference type="Pfam" id="PF14534"/>
    </source>
</evidence>
<dbReference type="Gene3D" id="3.10.450.50">
    <property type="match status" value="1"/>
</dbReference>
<gene>
    <name evidence="2" type="ORF">FCE95_11185</name>
</gene>
<sequence length="125" mass="14085">MQAFDLEVGMSLDRELGELESRFWKGTRNFYDEHLAAEARAVYPEPAGILDRQAIVDAIDDLARWEQIELRDMAVIEPAPGVAMVTYRAEARRAGDDKAHEAFVGSVYVKEDGAWKLAFNQQTPV</sequence>
<accession>A0A4U5JN57</accession>
<dbReference type="EMBL" id="SZUA01000002">
    <property type="protein sequence ID" value="TKR30665.1"/>
    <property type="molecule type" value="Genomic_DNA"/>
</dbReference>
<dbReference type="OrthoDB" id="667202at2"/>
<proteinExistence type="predicted"/>
<dbReference type="Pfam" id="PF14534">
    <property type="entry name" value="DUF4440"/>
    <property type="match status" value="1"/>
</dbReference>
<organism evidence="2 3">
    <name type="scientific">Luteimonas gilva</name>
    <dbReference type="NCBI Taxonomy" id="2572684"/>
    <lineage>
        <taxon>Bacteria</taxon>
        <taxon>Pseudomonadati</taxon>
        <taxon>Pseudomonadota</taxon>
        <taxon>Gammaproteobacteria</taxon>
        <taxon>Lysobacterales</taxon>
        <taxon>Lysobacteraceae</taxon>
        <taxon>Luteimonas</taxon>
    </lineage>
</organism>
<comment type="caution">
    <text evidence="2">The sequence shown here is derived from an EMBL/GenBank/DDBJ whole genome shotgun (WGS) entry which is preliminary data.</text>
</comment>
<dbReference type="InterPro" id="IPR032710">
    <property type="entry name" value="NTF2-like_dom_sf"/>
</dbReference>
<reference evidence="2 3" key="1">
    <citation type="submission" date="2019-04" db="EMBL/GenBank/DDBJ databases">
        <title>Reference strain of H23.</title>
        <authorList>
            <person name="Luo X."/>
        </authorList>
    </citation>
    <scope>NUCLEOTIDE SEQUENCE [LARGE SCALE GENOMIC DNA]</scope>
    <source>
        <strain evidence="2 3">H23</strain>
    </source>
</reference>
<evidence type="ECO:0000313" key="3">
    <source>
        <dbReference type="Proteomes" id="UP000308707"/>
    </source>
</evidence>
<name>A0A4U5JN57_9GAMM</name>
<feature type="domain" description="DUF4440" evidence="1">
    <location>
        <begin position="25"/>
        <end position="117"/>
    </location>
</feature>
<dbReference type="AlphaFoldDB" id="A0A4U5JN57"/>
<keyword evidence="3" id="KW-1185">Reference proteome</keyword>
<dbReference type="Proteomes" id="UP000308707">
    <property type="component" value="Unassembled WGS sequence"/>
</dbReference>
<protein>
    <submittedName>
        <fullName evidence="2">Nuclear transport factor 2 family protein</fullName>
    </submittedName>
</protein>
<dbReference type="SUPFAM" id="SSF54427">
    <property type="entry name" value="NTF2-like"/>
    <property type="match status" value="1"/>
</dbReference>